<organism evidence="2 5">
    <name type="scientific">Stenotrophomonas lactitubi</name>
    <dbReference type="NCBI Taxonomy" id="2045214"/>
    <lineage>
        <taxon>Bacteria</taxon>
        <taxon>Pseudomonadati</taxon>
        <taxon>Pseudomonadota</taxon>
        <taxon>Gammaproteobacteria</taxon>
        <taxon>Lysobacterales</taxon>
        <taxon>Lysobacteraceae</taxon>
        <taxon>Stenotrophomonas</taxon>
    </lineage>
</organism>
<evidence type="ECO:0000313" key="5">
    <source>
        <dbReference type="Proteomes" id="UP000784064"/>
    </source>
</evidence>
<gene>
    <name evidence="2" type="ORF">JJW18_14170</name>
    <name evidence="3" type="ORF">JJW19_09690</name>
</gene>
<evidence type="ECO:0000313" key="4">
    <source>
        <dbReference type="Proteomes" id="UP000749453"/>
    </source>
</evidence>
<reference evidence="2" key="2">
    <citation type="submission" date="2021-01" db="EMBL/GenBank/DDBJ databases">
        <authorList>
            <person name="Yu Y."/>
        </authorList>
    </citation>
    <scope>NUCLEOTIDE SEQUENCE</scope>
    <source>
        <strain evidence="2">As-5</strain>
        <strain evidence="3">As-6</strain>
    </source>
</reference>
<evidence type="ECO:0000256" key="1">
    <source>
        <dbReference type="SAM" id="SignalP"/>
    </source>
</evidence>
<sequence length="199" mass="22013">MRRFLSLISLALATATASASADECRFDNRAELLAMSPEAFDHGPGEGWDALVRRAGCQLELADLFAAYRRQAKASGHPQLAWHEAQLRAYEGQRDPASALMRLTYKPAGADPEGWNLYVDATIAFLDDDLPALRRARARLAALPLPPGTTLKEGMVEMRNAQGLQHVAWPPRLKTVDDLIRCMYQPYALASESCPQSQY</sequence>
<reference evidence="4" key="1">
    <citation type="submission" date="2021-01" db="EMBL/GenBank/DDBJ databases">
        <title>Stenotrophomonas maltophilia.</title>
        <authorList>
            <person name="Yu Y."/>
        </authorList>
    </citation>
    <scope>NUCLEOTIDE SEQUENCE [LARGE SCALE GENOMIC DNA]</scope>
    <source>
        <strain evidence="4">As-6</strain>
    </source>
</reference>
<protein>
    <recommendedName>
        <fullName evidence="6">Secreted protein</fullName>
    </recommendedName>
</protein>
<feature type="chain" id="PRO_5043621596" description="Secreted protein" evidence="1">
    <location>
        <begin position="22"/>
        <end position="199"/>
    </location>
</feature>
<keyword evidence="1" id="KW-0732">Signal</keyword>
<accession>A0AAW4GL28</accession>
<dbReference type="EMBL" id="JAFFTA010000021">
    <property type="protein sequence ID" value="MBM9914615.1"/>
    <property type="molecule type" value="Genomic_DNA"/>
</dbReference>
<name>A0AAW4GL28_9GAMM</name>
<feature type="signal peptide" evidence="1">
    <location>
        <begin position="1"/>
        <end position="21"/>
    </location>
</feature>
<evidence type="ECO:0000313" key="3">
    <source>
        <dbReference type="EMBL" id="MBM9938415.1"/>
    </source>
</evidence>
<dbReference type="RefSeq" id="WP_205404501.1">
    <property type="nucleotide sequence ID" value="NZ_CP167120.1"/>
</dbReference>
<dbReference type="AlphaFoldDB" id="A0AAW4GL28"/>
<evidence type="ECO:0000313" key="2">
    <source>
        <dbReference type="EMBL" id="MBM9914615.1"/>
    </source>
</evidence>
<evidence type="ECO:0008006" key="6">
    <source>
        <dbReference type="Google" id="ProtNLM"/>
    </source>
</evidence>
<comment type="caution">
    <text evidence="2">The sequence shown here is derived from an EMBL/GenBank/DDBJ whole genome shotgun (WGS) entry which is preliminary data.</text>
</comment>
<keyword evidence="4" id="KW-1185">Reference proteome</keyword>
<proteinExistence type="predicted"/>
<dbReference type="Proteomes" id="UP000749453">
    <property type="component" value="Unassembled WGS sequence"/>
</dbReference>
<dbReference type="GeneID" id="97222602"/>
<dbReference type="Proteomes" id="UP000784064">
    <property type="component" value="Unassembled WGS sequence"/>
</dbReference>
<dbReference type="EMBL" id="JAFFTB010000014">
    <property type="protein sequence ID" value="MBM9938415.1"/>
    <property type="molecule type" value="Genomic_DNA"/>
</dbReference>